<feature type="domain" description="EamA" evidence="3">
    <location>
        <begin position="139"/>
        <end position="266"/>
    </location>
</feature>
<feature type="domain" description="EamA" evidence="3">
    <location>
        <begin position="5"/>
        <end position="128"/>
    </location>
</feature>
<evidence type="ECO:0000313" key="4">
    <source>
        <dbReference type="EMBL" id="HIU34863.1"/>
    </source>
</evidence>
<comment type="similarity">
    <text evidence="1">Belongs to the EamA transporter family.</text>
</comment>
<feature type="transmembrane region" description="Helical" evidence="2">
    <location>
        <begin position="251"/>
        <end position="270"/>
    </location>
</feature>
<gene>
    <name evidence="4" type="ORF">IAB02_09885</name>
</gene>
<feature type="transmembrane region" description="Helical" evidence="2">
    <location>
        <begin position="165"/>
        <end position="183"/>
    </location>
</feature>
<dbReference type="PANTHER" id="PTHR22911">
    <property type="entry name" value="ACYL-MALONYL CONDENSING ENZYME-RELATED"/>
    <property type="match status" value="1"/>
</dbReference>
<dbReference type="Gene3D" id="1.10.3730.20">
    <property type="match status" value="1"/>
</dbReference>
<dbReference type="GO" id="GO:0016020">
    <property type="term" value="C:membrane"/>
    <property type="evidence" value="ECO:0007669"/>
    <property type="project" value="InterPro"/>
</dbReference>
<dbReference type="InterPro" id="IPR037185">
    <property type="entry name" value="EmrE-like"/>
</dbReference>
<feature type="transmembrane region" description="Helical" evidence="2">
    <location>
        <begin position="61"/>
        <end position="78"/>
    </location>
</feature>
<evidence type="ECO:0000313" key="5">
    <source>
        <dbReference type="Proteomes" id="UP000824072"/>
    </source>
</evidence>
<comment type="caution">
    <text evidence="4">The sequence shown here is derived from an EMBL/GenBank/DDBJ whole genome shotgun (WGS) entry which is preliminary data.</text>
</comment>
<feature type="transmembrane region" description="Helical" evidence="2">
    <location>
        <begin position="225"/>
        <end position="245"/>
    </location>
</feature>
<evidence type="ECO:0000259" key="3">
    <source>
        <dbReference type="Pfam" id="PF00892"/>
    </source>
</evidence>
<feature type="transmembrane region" description="Helical" evidence="2">
    <location>
        <begin position="84"/>
        <end position="104"/>
    </location>
</feature>
<dbReference type="InterPro" id="IPR000620">
    <property type="entry name" value="EamA_dom"/>
</dbReference>
<protein>
    <submittedName>
        <fullName evidence="4">DMT family transporter</fullName>
    </submittedName>
</protein>
<organism evidence="4 5">
    <name type="scientific">Candidatus Pullichristensenella excrementigallinarum</name>
    <dbReference type="NCBI Taxonomy" id="2840907"/>
    <lineage>
        <taxon>Bacteria</taxon>
        <taxon>Bacillati</taxon>
        <taxon>Bacillota</taxon>
        <taxon>Clostridia</taxon>
        <taxon>Candidatus Pullichristensenella</taxon>
    </lineage>
</organism>
<evidence type="ECO:0000256" key="1">
    <source>
        <dbReference type="ARBA" id="ARBA00007362"/>
    </source>
</evidence>
<dbReference type="Proteomes" id="UP000824072">
    <property type="component" value="Unassembled WGS sequence"/>
</dbReference>
<reference evidence="4" key="2">
    <citation type="journal article" date="2021" name="PeerJ">
        <title>Extensive microbial diversity within the chicken gut microbiome revealed by metagenomics and culture.</title>
        <authorList>
            <person name="Gilroy R."/>
            <person name="Ravi A."/>
            <person name="Getino M."/>
            <person name="Pursley I."/>
            <person name="Horton D.L."/>
            <person name="Alikhan N.F."/>
            <person name="Baker D."/>
            <person name="Gharbi K."/>
            <person name="Hall N."/>
            <person name="Watson M."/>
            <person name="Adriaenssens E.M."/>
            <person name="Foster-Nyarko E."/>
            <person name="Jarju S."/>
            <person name="Secka A."/>
            <person name="Antonio M."/>
            <person name="Oren A."/>
            <person name="Chaudhuri R.R."/>
            <person name="La Ragione R."/>
            <person name="Hildebrand F."/>
            <person name="Pallen M.J."/>
        </authorList>
    </citation>
    <scope>NUCLEOTIDE SEQUENCE</scope>
    <source>
        <strain evidence="4">ChiHcec3-11533</strain>
    </source>
</reference>
<name>A0A9D1ID72_9FIRM</name>
<dbReference type="AlphaFoldDB" id="A0A9D1ID72"/>
<evidence type="ECO:0000256" key="2">
    <source>
        <dbReference type="SAM" id="Phobius"/>
    </source>
</evidence>
<dbReference type="Pfam" id="PF00892">
    <property type="entry name" value="EamA"/>
    <property type="match status" value="2"/>
</dbReference>
<keyword evidence="2" id="KW-0812">Transmembrane</keyword>
<reference evidence="4" key="1">
    <citation type="submission" date="2020-10" db="EMBL/GenBank/DDBJ databases">
        <authorList>
            <person name="Gilroy R."/>
        </authorList>
    </citation>
    <scope>NUCLEOTIDE SEQUENCE</scope>
    <source>
        <strain evidence="4">ChiHcec3-11533</strain>
    </source>
</reference>
<feature type="transmembrane region" description="Helical" evidence="2">
    <location>
        <begin position="139"/>
        <end position="158"/>
    </location>
</feature>
<proteinExistence type="inferred from homology"/>
<keyword evidence="2" id="KW-0472">Membrane</keyword>
<feature type="transmembrane region" description="Helical" evidence="2">
    <location>
        <begin position="29"/>
        <end position="49"/>
    </location>
</feature>
<dbReference type="SUPFAM" id="SSF103481">
    <property type="entry name" value="Multidrug resistance efflux transporter EmrE"/>
    <property type="match status" value="2"/>
</dbReference>
<sequence>MRNGRGILEIVLSCASWSFAGLLSKFLPWNGLSISGVRALVAVLILGLYRKSFRPRLTRGCWLGAFGVVSTSVIFIFANKLTSAANAIVLQYAMPAVVIVYTAIARRRLPGLLDVGTVLVVLVGVTLCFCQAFESGGMLGNILALITAGTFAVVFLAGQREDCDALSYAYLGNLVAMLLIFYIPLDQGFTWEPIHWLTALAMGLCLGLGYLFFGMGMRDGVSSTMAAIVANVEPVLSPTWCFLFLGEKPGPLTIVGAAIVLVAVTCYTILASKKRSPA</sequence>
<feature type="transmembrane region" description="Helical" evidence="2">
    <location>
        <begin position="195"/>
        <end position="213"/>
    </location>
</feature>
<keyword evidence="2" id="KW-1133">Transmembrane helix</keyword>
<accession>A0A9D1ID72</accession>
<feature type="transmembrane region" description="Helical" evidence="2">
    <location>
        <begin position="111"/>
        <end position="133"/>
    </location>
</feature>
<dbReference type="EMBL" id="DVMU01000209">
    <property type="protein sequence ID" value="HIU34863.1"/>
    <property type="molecule type" value="Genomic_DNA"/>
</dbReference>